<evidence type="ECO:0000313" key="2">
    <source>
        <dbReference type="Proteomes" id="UP000321746"/>
    </source>
</evidence>
<keyword evidence="2" id="KW-1185">Reference proteome</keyword>
<protein>
    <submittedName>
        <fullName evidence="1">Uncharacterized protein</fullName>
    </submittedName>
</protein>
<gene>
    <name evidence="1" type="ORF">AOE01nite_11550</name>
</gene>
<dbReference type="OrthoDB" id="7219667at2"/>
<dbReference type="Proteomes" id="UP000321746">
    <property type="component" value="Unassembled WGS sequence"/>
</dbReference>
<dbReference type="EMBL" id="BJYG01000012">
    <property type="protein sequence ID" value="GEN62931.1"/>
    <property type="molecule type" value="Genomic_DNA"/>
</dbReference>
<sequence length="303" mass="30431">MSGFLSVAGAVASALGGQSFTLGTVIFLDTEVPSFLKWGGYQDAAIMHRPGGGKTVTLAGYYEKPLVWSGVFRGFNGLSRANLLAAMVQAGGIHDFTGAGLSRQVTITSFECVYTDNGTVIPYNISCEVIPSVTNAVNSTKSALCSLIGDDASSAVDGISDLVDTVGSYISSVSSAISTYTGEITPLVNLFGAGSQISMASATLSGIATDAGALSSVSSQSAISTVGTELTSGQSEVSSVMATSETEISSITSNAGTDVVPDSGALVASVAHSGIVASTAQVNSYISRAIGNVGISNGTIVTE</sequence>
<reference evidence="1 2" key="1">
    <citation type="submission" date="2019-07" db="EMBL/GenBank/DDBJ databases">
        <title>Whole genome shotgun sequence of Acetobacter oeni NBRC 105207.</title>
        <authorList>
            <person name="Hosoyama A."/>
            <person name="Uohara A."/>
            <person name="Ohji S."/>
            <person name="Ichikawa N."/>
        </authorList>
    </citation>
    <scope>NUCLEOTIDE SEQUENCE [LARGE SCALE GENOMIC DNA]</scope>
    <source>
        <strain evidence="1 2">NBRC 105207</strain>
    </source>
</reference>
<name>A0A511XJ43_9PROT</name>
<accession>A0A511XJ43</accession>
<dbReference type="RefSeq" id="WP_146887019.1">
    <property type="nucleotide sequence ID" value="NZ_BJYG01000012.1"/>
</dbReference>
<organism evidence="1 2">
    <name type="scientific">Acetobacter oeni</name>
    <dbReference type="NCBI Taxonomy" id="304077"/>
    <lineage>
        <taxon>Bacteria</taxon>
        <taxon>Pseudomonadati</taxon>
        <taxon>Pseudomonadota</taxon>
        <taxon>Alphaproteobacteria</taxon>
        <taxon>Acetobacterales</taxon>
        <taxon>Acetobacteraceae</taxon>
        <taxon>Acetobacter</taxon>
    </lineage>
</organism>
<comment type="caution">
    <text evidence="1">The sequence shown here is derived from an EMBL/GenBank/DDBJ whole genome shotgun (WGS) entry which is preliminary data.</text>
</comment>
<dbReference type="AlphaFoldDB" id="A0A511XJ43"/>
<evidence type="ECO:0000313" key="1">
    <source>
        <dbReference type="EMBL" id="GEN62931.1"/>
    </source>
</evidence>
<proteinExistence type="predicted"/>